<organism evidence="2 3">
    <name type="scientific">Pararoseomonas baculiformis</name>
    <dbReference type="NCBI Taxonomy" id="2820812"/>
    <lineage>
        <taxon>Bacteria</taxon>
        <taxon>Pseudomonadati</taxon>
        <taxon>Pseudomonadota</taxon>
        <taxon>Alphaproteobacteria</taxon>
        <taxon>Acetobacterales</taxon>
        <taxon>Acetobacteraceae</taxon>
        <taxon>Pararoseomonas</taxon>
    </lineage>
</organism>
<sequence length="162" mass="17303">MQRPRPLPHPPEGTVRPAHAFLPAARRTRRRKGARSILGILALALLITAGGFLATEFLLSGRLVDPMDRCAEAVPSASQAFAAGPMARNGLQVTELNAPTRVETPEGALPGLILCRADAVFSSGARDTMWYALVPATGGRENEFMIHAAPGEMGRRSILALR</sequence>
<dbReference type="EMBL" id="JAGIZB010000027">
    <property type="protein sequence ID" value="MBP0447180.1"/>
    <property type="molecule type" value="Genomic_DNA"/>
</dbReference>
<keyword evidence="1" id="KW-1133">Transmembrane helix</keyword>
<feature type="transmembrane region" description="Helical" evidence="1">
    <location>
        <begin position="36"/>
        <end position="59"/>
    </location>
</feature>
<evidence type="ECO:0000313" key="2">
    <source>
        <dbReference type="EMBL" id="MBP0447180.1"/>
    </source>
</evidence>
<keyword evidence="1" id="KW-0472">Membrane</keyword>
<protein>
    <submittedName>
        <fullName evidence="2">Uncharacterized protein</fullName>
    </submittedName>
</protein>
<keyword evidence="1" id="KW-0812">Transmembrane</keyword>
<keyword evidence="3" id="KW-1185">Reference proteome</keyword>
<comment type="caution">
    <text evidence="2">The sequence shown here is derived from an EMBL/GenBank/DDBJ whole genome shotgun (WGS) entry which is preliminary data.</text>
</comment>
<proteinExistence type="predicted"/>
<evidence type="ECO:0000313" key="3">
    <source>
        <dbReference type="Proteomes" id="UP000681594"/>
    </source>
</evidence>
<dbReference type="Proteomes" id="UP000681594">
    <property type="component" value="Unassembled WGS sequence"/>
</dbReference>
<dbReference type="RefSeq" id="WP_209381445.1">
    <property type="nucleotide sequence ID" value="NZ_JAGIZB010000027.1"/>
</dbReference>
<evidence type="ECO:0000256" key="1">
    <source>
        <dbReference type="SAM" id="Phobius"/>
    </source>
</evidence>
<name>A0ABS4AJH4_9PROT</name>
<accession>A0ABS4AJH4</accession>
<reference evidence="2 3" key="1">
    <citation type="submission" date="2021-03" db="EMBL/GenBank/DDBJ databases">
        <authorList>
            <person name="So Y."/>
        </authorList>
    </citation>
    <scope>NUCLEOTIDE SEQUENCE [LARGE SCALE GENOMIC DNA]</scope>
    <source>
        <strain evidence="2 3">SSH11</strain>
    </source>
</reference>
<gene>
    <name evidence="2" type="ORF">J8J14_20595</name>
</gene>